<dbReference type="Pfam" id="PF13927">
    <property type="entry name" value="Ig_3"/>
    <property type="match status" value="2"/>
</dbReference>
<dbReference type="GO" id="GO:0005911">
    <property type="term" value="C:cell-cell junction"/>
    <property type="evidence" value="ECO:0007669"/>
    <property type="project" value="TreeGrafter"/>
</dbReference>
<dbReference type="Gene3D" id="2.60.40.10">
    <property type="entry name" value="Immunoglobulins"/>
    <property type="match status" value="6"/>
</dbReference>
<dbReference type="CDD" id="cd00063">
    <property type="entry name" value="FN3"/>
    <property type="match status" value="1"/>
</dbReference>
<dbReference type="GO" id="GO:0098609">
    <property type="term" value="P:cell-cell adhesion"/>
    <property type="evidence" value="ECO:0007669"/>
    <property type="project" value="TreeGrafter"/>
</dbReference>
<dbReference type="OrthoDB" id="6150053at2759"/>
<dbReference type="SMART" id="SM00409">
    <property type="entry name" value="IG"/>
    <property type="match status" value="5"/>
</dbReference>
<dbReference type="AlphaFoldDB" id="A0A1S3IQ75"/>
<dbReference type="SUPFAM" id="SSF48726">
    <property type="entry name" value="Immunoglobulin"/>
    <property type="match status" value="5"/>
</dbReference>
<dbReference type="GeneID" id="106165871"/>
<evidence type="ECO:0000259" key="8">
    <source>
        <dbReference type="PROSITE" id="PS50853"/>
    </source>
</evidence>
<evidence type="ECO:0000259" key="7">
    <source>
        <dbReference type="PROSITE" id="PS50835"/>
    </source>
</evidence>
<keyword evidence="6" id="KW-0393">Immunoglobulin domain</keyword>
<dbReference type="SUPFAM" id="SSF49265">
    <property type="entry name" value="Fibronectin type III"/>
    <property type="match status" value="1"/>
</dbReference>
<keyword evidence="5" id="KW-0325">Glycoprotein</keyword>
<keyword evidence="9" id="KW-1185">Reference proteome</keyword>
<name>A0A1S3IQ75_LINAN</name>
<dbReference type="PROSITE" id="PS50853">
    <property type="entry name" value="FN3"/>
    <property type="match status" value="1"/>
</dbReference>
<dbReference type="InterPro" id="IPR036116">
    <property type="entry name" value="FN3_sf"/>
</dbReference>
<dbReference type="PROSITE" id="PS50835">
    <property type="entry name" value="IG_LIKE"/>
    <property type="match status" value="5"/>
</dbReference>
<evidence type="ECO:0000313" key="10">
    <source>
        <dbReference type="RefSeq" id="XP_013399689.1"/>
    </source>
</evidence>
<evidence type="ECO:0000256" key="5">
    <source>
        <dbReference type="ARBA" id="ARBA00023180"/>
    </source>
</evidence>
<dbReference type="KEGG" id="lak:106165871"/>
<comment type="subcellular location">
    <subcellularLocation>
        <location evidence="1">Membrane</location>
        <topology evidence="1">Single-pass type I membrane protein</topology>
    </subcellularLocation>
</comment>
<evidence type="ECO:0000256" key="3">
    <source>
        <dbReference type="ARBA" id="ARBA00023136"/>
    </source>
</evidence>
<dbReference type="STRING" id="7574.A0A1S3IQ75"/>
<dbReference type="Pfam" id="PF07679">
    <property type="entry name" value="I-set"/>
    <property type="match status" value="1"/>
</dbReference>
<feature type="domain" description="Ig-like" evidence="7">
    <location>
        <begin position="147"/>
        <end position="234"/>
    </location>
</feature>
<reference evidence="10" key="1">
    <citation type="submission" date="2025-08" db="UniProtKB">
        <authorList>
            <consortium name="RefSeq"/>
        </authorList>
    </citation>
    <scope>IDENTIFICATION</scope>
    <source>
        <tissue evidence="10">Gonads</tissue>
    </source>
</reference>
<dbReference type="SMART" id="SM00408">
    <property type="entry name" value="IGc2"/>
    <property type="match status" value="5"/>
</dbReference>
<dbReference type="InterPro" id="IPR003961">
    <property type="entry name" value="FN3_dom"/>
</dbReference>
<evidence type="ECO:0000256" key="4">
    <source>
        <dbReference type="ARBA" id="ARBA00023157"/>
    </source>
</evidence>
<feature type="domain" description="Fibronectin type-III" evidence="8">
    <location>
        <begin position="542"/>
        <end position="637"/>
    </location>
</feature>
<keyword evidence="4" id="KW-1015">Disulfide bond</keyword>
<dbReference type="PANTHER" id="PTHR11640:SF164">
    <property type="entry name" value="MAM DOMAIN-CONTAINING GLYCOSYLPHOSPHATIDYLINOSITOL ANCHOR PROTEIN 1"/>
    <property type="match status" value="1"/>
</dbReference>
<evidence type="ECO:0000256" key="2">
    <source>
        <dbReference type="ARBA" id="ARBA00022737"/>
    </source>
</evidence>
<proteinExistence type="predicted"/>
<dbReference type="CDD" id="cd00096">
    <property type="entry name" value="Ig"/>
    <property type="match status" value="1"/>
</dbReference>
<dbReference type="PANTHER" id="PTHR11640">
    <property type="entry name" value="NEPHRIN"/>
    <property type="match status" value="1"/>
</dbReference>
<evidence type="ECO:0000256" key="1">
    <source>
        <dbReference type="ARBA" id="ARBA00004479"/>
    </source>
</evidence>
<dbReference type="Pfam" id="PF00041">
    <property type="entry name" value="fn3"/>
    <property type="match status" value="1"/>
</dbReference>
<dbReference type="InterPro" id="IPR013783">
    <property type="entry name" value="Ig-like_fold"/>
</dbReference>
<evidence type="ECO:0000256" key="6">
    <source>
        <dbReference type="ARBA" id="ARBA00023319"/>
    </source>
</evidence>
<dbReference type="GO" id="GO:0050839">
    <property type="term" value="F:cell adhesion molecule binding"/>
    <property type="evidence" value="ECO:0007669"/>
    <property type="project" value="TreeGrafter"/>
</dbReference>
<dbReference type="InParanoid" id="A0A1S3IQ75"/>
<keyword evidence="2" id="KW-0677">Repeat</keyword>
<feature type="domain" description="Ig-like" evidence="7">
    <location>
        <begin position="447"/>
        <end position="531"/>
    </location>
</feature>
<feature type="domain" description="Ig-like" evidence="7">
    <location>
        <begin position="18"/>
        <end position="121"/>
    </location>
</feature>
<dbReference type="InterPro" id="IPR003598">
    <property type="entry name" value="Ig_sub2"/>
</dbReference>
<gene>
    <name evidence="10" type="primary">LOC106165871</name>
</gene>
<evidence type="ECO:0000313" key="9">
    <source>
        <dbReference type="Proteomes" id="UP000085678"/>
    </source>
</evidence>
<dbReference type="InterPro" id="IPR036179">
    <property type="entry name" value="Ig-like_dom_sf"/>
</dbReference>
<sequence length="738" mass="80372">MASTVTPEYTAYDSSGHPIYVQAAPCHFQWQVPARQYANEGGQFTVDCSFTANYQPSNYLYIITWRNPLGLVLVLTLYNDKILDAGTLDQWTRNYTFIKPATVQLSAATAADAGNYTCKLQLNLGCDSPIIPDKQIQMVVRVPPSKPVITRYQSTGFTVSEGDYPKLKCMSATGTPPLTYTWSRGSTSLTGTPDTANTFSILTIPSIQRSQQGPYQCSVQNAAGSNTSDSVALDVQYPPGRATVDGGQSSTTVTAVEGQSHTLNCDFSDKGNPQATSFDWYVHSSTDSSRQAASYRIFQPALTDSGTYHCRPYNTIGRGNPATLRLRVHASSKIQSYPQNLTVNESDVSVQLTCVARGKPVPTVTWTRGNQDVNSQLYTVQDTPQLNGVTQYDTVTSTLTLAGPGRTGDKVTRTDHGYYSCTASNGVGTVAKSSSYISVQYRAELHPTKVTVREVAADIGSVGLFTLYVVGNPKPTSSTWMRVNGSLPANAVPGHDIDNQISTLTIPHLGGEDFGTYTCVVKNAAGERGFAFILEMRGKPDPPTDIYAFKVSAVSVTVQWTSNKNGGYEQTFTIQYKASGEDWLSITNIEDPGYKRRRSYKVRNLRADTQYRFRVESRNKGGSGGYSYGLVVQTKSKPVIAESSLSVDVKGNIVTIKWSLPEGEFTSYGIQYCVRGTSQCATHNITNVTVTSADITLPDGSGQYDFSLIVYQGDDAVVSSLPFKQGVYDLCVFNISFR</sequence>
<dbReference type="RefSeq" id="XP_013399689.1">
    <property type="nucleotide sequence ID" value="XM_013544235.1"/>
</dbReference>
<dbReference type="InterPro" id="IPR003599">
    <property type="entry name" value="Ig_sub"/>
</dbReference>
<feature type="domain" description="Ig-like" evidence="7">
    <location>
        <begin position="321"/>
        <end position="438"/>
    </location>
</feature>
<accession>A0A1S3IQ75</accession>
<keyword evidence="3" id="KW-0472">Membrane</keyword>
<dbReference type="InterPro" id="IPR051275">
    <property type="entry name" value="Cell_adhesion_signaling"/>
</dbReference>
<dbReference type="InterPro" id="IPR013098">
    <property type="entry name" value="Ig_I-set"/>
</dbReference>
<feature type="domain" description="Ig-like" evidence="7">
    <location>
        <begin position="239"/>
        <end position="311"/>
    </location>
</feature>
<dbReference type="GO" id="GO:0005886">
    <property type="term" value="C:plasma membrane"/>
    <property type="evidence" value="ECO:0007669"/>
    <property type="project" value="TreeGrafter"/>
</dbReference>
<dbReference type="Proteomes" id="UP000085678">
    <property type="component" value="Unplaced"/>
</dbReference>
<dbReference type="InterPro" id="IPR007110">
    <property type="entry name" value="Ig-like_dom"/>
</dbReference>
<organism evidence="9 10">
    <name type="scientific">Lingula anatina</name>
    <name type="common">Brachiopod</name>
    <name type="synonym">Lingula unguis</name>
    <dbReference type="NCBI Taxonomy" id="7574"/>
    <lineage>
        <taxon>Eukaryota</taxon>
        <taxon>Metazoa</taxon>
        <taxon>Spiralia</taxon>
        <taxon>Lophotrochozoa</taxon>
        <taxon>Brachiopoda</taxon>
        <taxon>Linguliformea</taxon>
        <taxon>Lingulata</taxon>
        <taxon>Lingulida</taxon>
        <taxon>Linguloidea</taxon>
        <taxon>Lingulidae</taxon>
        <taxon>Lingula</taxon>
    </lineage>
</organism>
<protein>
    <submittedName>
        <fullName evidence="10">Neogenin-like</fullName>
    </submittedName>
</protein>
<dbReference type="Pfam" id="PF13895">
    <property type="entry name" value="Ig_2"/>
    <property type="match status" value="1"/>
</dbReference>
<dbReference type="SMART" id="SM00060">
    <property type="entry name" value="FN3"/>
    <property type="match status" value="2"/>
</dbReference>
<dbReference type="FunCoup" id="A0A1S3IQ75">
    <property type="interactions" value="90"/>
</dbReference>